<organism evidence="1 2">
    <name type="scientific">Smallanthus sonchifolius</name>
    <dbReference type="NCBI Taxonomy" id="185202"/>
    <lineage>
        <taxon>Eukaryota</taxon>
        <taxon>Viridiplantae</taxon>
        <taxon>Streptophyta</taxon>
        <taxon>Embryophyta</taxon>
        <taxon>Tracheophyta</taxon>
        <taxon>Spermatophyta</taxon>
        <taxon>Magnoliopsida</taxon>
        <taxon>eudicotyledons</taxon>
        <taxon>Gunneridae</taxon>
        <taxon>Pentapetalae</taxon>
        <taxon>asterids</taxon>
        <taxon>campanulids</taxon>
        <taxon>Asterales</taxon>
        <taxon>Asteraceae</taxon>
        <taxon>Asteroideae</taxon>
        <taxon>Heliantheae alliance</taxon>
        <taxon>Millerieae</taxon>
        <taxon>Smallanthus</taxon>
    </lineage>
</organism>
<evidence type="ECO:0000313" key="1">
    <source>
        <dbReference type="EMBL" id="KAI3801920.1"/>
    </source>
</evidence>
<gene>
    <name evidence="1" type="ORF">L1987_30037</name>
</gene>
<reference evidence="1 2" key="2">
    <citation type="journal article" date="2022" name="Mol. Ecol. Resour.">
        <title>The genomes of chicory, endive, great burdock and yacon provide insights into Asteraceae paleo-polyploidization history and plant inulin production.</title>
        <authorList>
            <person name="Fan W."/>
            <person name="Wang S."/>
            <person name="Wang H."/>
            <person name="Wang A."/>
            <person name="Jiang F."/>
            <person name="Liu H."/>
            <person name="Zhao H."/>
            <person name="Xu D."/>
            <person name="Zhang Y."/>
        </authorList>
    </citation>
    <scope>NUCLEOTIDE SEQUENCE [LARGE SCALE GENOMIC DNA]</scope>
    <source>
        <strain evidence="2">cv. Yunnan</strain>
        <tissue evidence="1">Leaves</tissue>
    </source>
</reference>
<sequence>MVSSSPSSSSSSSPSPSSSSSSFNSPIFNHFRRKNPKFPSNNLLKFRPVISQSSSVEEDVGSPDRFLENNSIADYMRLKKGDSGELQTAVVSYRRKFPWSVLQPFLQVDLVSTIHIADKEYFATLQKELDSYDCVLYEMVTSRKSLENRRNASAYRKRTNTRSQGFNIIGFIQRQMARLLMLDFELDCL</sequence>
<keyword evidence="2" id="KW-1185">Reference proteome</keyword>
<comment type="caution">
    <text evidence="1">The sequence shown here is derived from an EMBL/GenBank/DDBJ whole genome shotgun (WGS) entry which is preliminary data.</text>
</comment>
<reference evidence="2" key="1">
    <citation type="journal article" date="2022" name="Mol. Ecol. Resour.">
        <title>The genomes of chicory, endive, great burdock and yacon provide insights into Asteraceae palaeo-polyploidization history and plant inulin production.</title>
        <authorList>
            <person name="Fan W."/>
            <person name="Wang S."/>
            <person name="Wang H."/>
            <person name="Wang A."/>
            <person name="Jiang F."/>
            <person name="Liu H."/>
            <person name="Zhao H."/>
            <person name="Xu D."/>
            <person name="Zhang Y."/>
        </authorList>
    </citation>
    <scope>NUCLEOTIDE SEQUENCE [LARGE SCALE GENOMIC DNA]</scope>
    <source>
        <strain evidence="2">cv. Yunnan</strain>
    </source>
</reference>
<evidence type="ECO:0000313" key="2">
    <source>
        <dbReference type="Proteomes" id="UP001056120"/>
    </source>
</evidence>
<dbReference type="Proteomes" id="UP001056120">
    <property type="component" value="Linkage Group LG10"/>
</dbReference>
<proteinExistence type="predicted"/>
<protein>
    <submittedName>
        <fullName evidence="1">Uncharacterized protein</fullName>
    </submittedName>
</protein>
<name>A0ACB9I3I1_9ASTR</name>
<accession>A0ACB9I3I1</accession>
<dbReference type="EMBL" id="CM042027">
    <property type="protein sequence ID" value="KAI3801920.1"/>
    <property type="molecule type" value="Genomic_DNA"/>
</dbReference>